<dbReference type="EMBL" id="CP124755">
    <property type="protein sequence ID" value="WGZ89817.1"/>
    <property type="molecule type" value="Genomic_DNA"/>
</dbReference>
<dbReference type="KEGG" id="tdu:QJT80_09915"/>
<dbReference type="Proteomes" id="UP001300672">
    <property type="component" value="Chromosome"/>
</dbReference>
<reference evidence="1" key="2">
    <citation type="submission" date="2023-04" db="EMBL/GenBank/DDBJ databases">
        <authorList>
            <person name="Beletskiy A.V."/>
            <person name="Mardanov A.V."/>
            <person name="Ravin N.V."/>
        </authorList>
    </citation>
    <scope>NUCLEOTIDE SEQUENCE</scope>
    <source>
        <strain evidence="1">GKL-01</strain>
    </source>
</reference>
<sequence length="227" mass="24533">MVNQDKKSDFSIMGLGRNLNLNSIAQQQIDKVITSNSFNDTGQQPVAYRQEGQAGHGNLIIQDGVNIQGYIADMPDNFNVADSGANKRCKLINEGLPKEAKVCLGFDNQIPVEGDVDFVAVNDKWYKIRNGTAIVSQDEEGNIAIAPKGASFSSYGISPNFDIDPNRGLKDNLAGSGNVVHEVNDNPLFWSSPPDSLEPAQYLNRLHNESGIGPLPVKPPAVPDTSI</sequence>
<dbReference type="AlphaFoldDB" id="A0AA95H218"/>
<protein>
    <submittedName>
        <fullName evidence="1">Uncharacterized protein</fullName>
    </submittedName>
</protein>
<organism evidence="1">
    <name type="scientific">Candidatus Thiocaldithrix dubininis</name>
    <dbReference type="NCBI Taxonomy" id="3080823"/>
    <lineage>
        <taxon>Bacteria</taxon>
        <taxon>Pseudomonadati</taxon>
        <taxon>Pseudomonadota</taxon>
        <taxon>Gammaproteobacteria</taxon>
        <taxon>Thiotrichales</taxon>
        <taxon>Thiotrichaceae</taxon>
        <taxon>Candidatus Thiocaldithrix</taxon>
    </lineage>
</organism>
<evidence type="ECO:0000313" key="1">
    <source>
        <dbReference type="EMBL" id="WGZ89817.1"/>
    </source>
</evidence>
<reference evidence="1" key="1">
    <citation type="journal article" date="2023" name="Int. J. Mol. Sci.">
        <title>Metagenomics Revealed a New Genus 'Candidatus Thiocaldithrix dubininis' gen. nov., sp. nov. and a New Species 'Candidatus Thiothrix putei' sp. nov. in the Family Thiotrichaceae, Some Members of Which Have Traits of Both Na+- and H+-Motive Energetics.</title>
        <authorList>
            <person name="Ravin N.V."/>
            <person name="Muntyan M.S."/>
            <person name="Smolyakov D.D."/>
            <person name="Rudenko T.S."/>
            <person name="Beletsky A.V."/>
            <person name="Mardanov A.V."/>
            <person name="Grabovich M.Y."/>
        </authorList>
    </citation>
    <scope>NUCLEOTIDE SEQUENCE</scope>
    <source>
        <strain evidence="1">GKL-01</strain>
    </source>
</reference>
<name>A0AA95H218_9GAMM</name>
<proteinExistence type="predicted"/>
<accession>A0AA95H218</accession>
<gene>
    <name evidence="1" type="ORF">QJT80_09915</name>
</gene>